<accession>A0A510J9X5</accession>
<sequence length="175" mass="20332">MDKSGIAKRYASAIYDIAKSSNKISEIREVLSLMMEKYEEEEEFKKYLSDPVITVEEKEDFLKRAFDFVSEEALRIVNYIVKKGRLSLIPYIKEEFLKIYYTENDKLPITAIFAKELSEEQKDKLIKKLESKYKKKVVLNVKVDESLIGGGIVKIRNEVIDGSIKHQIEALKKTI</sequence>
<dbReference type="InterPro" id="IPR000711">
    <property type="entry name" value="ATPase_OSCP/dsu"/>
</dbReference>
<keyword evidence="6 7" id="KW-0066">ATP synthesis</keyword>
<evidence type="ECO:0000256" key="1">
    <source>
        <dbReference type="ARBA" id="ARBA00004370"/>
    </source>
</evidence>
<comment type="function">
    <text evidence="7">F(1)F(0) ATP synthase produces ATP from ADP in the presence of a proton or sodium gradient. F-type ATPases consist of two structural domains, F(1) containing the extramembraneous catalytic core and F(0) containing the membrane proton channel, linked together by a central stalk and a peripheral stalk. During catalysis, ATP synthesis in the catalytic domain of F(1) is coupled via a rotary mechanism of the central stalk subunits to proton translocation.</text>
</comment>
<evidence type="ECO:0000313" key="9">
    <source>
        <dbReference type="Proteomes" id="UP000321606"/>
    </source>
</evidence>
<dbReference type="PANTHER" id="PTHR11910">
    <property type="entry name" value="ATP SYNTHASE DELTA CHAIN"/>
    <property type="match status" value="1"/>
</dbReference>
<dbReference type="SUPFAM" id="SSF47928">
    <property type="entry name" value="N-terminal domain of the delta subunit of the F1F0-ATP synthase"/>
    <property type="match status" value="1"/>
</dbReference>
<dbReference type="NCBIfam" id="TIGR01145">
    <property type="entry name" value="ATP_synt_delta"/>
    <property type="match status" value="1"/>
</dbReference>
<protein>
    <recommendedName>
        <fullName evidence="7">ATP synthase subunit delta</fullName>
    </recommendedName>
    <alternativeName>
        <fullName evidence="7">ATP synthase F(1) sector subunit delta</fullName>
    </alternativeName>
    <alternativeName>
        <fullName evidence="7">F-type ATPase subunit delta</fullName>
        <shortName evidence="7">F-ATPase subunit delta</shortName>
    </alternativeName>
</protein>
<dbReference type="AlphaFoldDB" id="A0A510J9X5"/>
<dbReference type="InterPro" id="IPR026015">
    <property type="entry name" value="ATP_synth_OSCP/delta_N_sf"/>
</dbReference>
<keyword evidence="7" id="KW-0139">CF(1)</keyword>
<gene>
    <name evidence="7" type="primary">atpH</name>
    <name evidence="8" type="ORF">JCM16774_0885</name>
</gene>
<keyword evidence="4 7" id="KW-0406">Ion transport</keyword>
<dbReference type="GO" id="GO:0045259">
    <property type="term" value="C:proton-transporting ATP synthase complex"/>
    <property type="evidence" value="ECO:0007669"/>
    <property type="project" value="UniProtKB-KW"/>
</dbReference>
<dbReference type="GO" id="GO:0005886">
    <property type="term" value="C:plasma membrane"/>
    <property type="evidence" value="ECO:0007669"/>
    <property type="project" value="UniProtKB-SubCell"/>
</dbReference>
<keyword evidence="7" id="KW-1003">Cell membrane</keyword>
<dbReference type="Proteomes" id="UP000321606">
    <property type="component" value="Chromosome"/>
</dbReference>
<evidence type="ECO:0000313" key="8">
    <source>
        <dbReference type="EMBL" id="BBM35954.1"/>
    </source>
</evidence>
<dbReference type="Pfam" id="PF00213">
    <property type="entry name" value="OSCP"/>
    <property type="match status" value="1"/>
</dbReference>
<dbReference type="PRINTS" id="PR00125">
    <property type="entry name" value="ATPASEDELTA"/>
</dbReference>
<comment type="function">
    <text evidence="7">This protein is part of the stalk that links CF(0) to CF(1). It either transmits conformational changes from CF(0) to CF(1) or is implicated in proton conduction.</text>
</comment>
<dbReference type="EMBL" id="AP019822">
    <property type="protein sequence ID" value="BBM35954.1"/>
    <property type="molecule type" value="Genomic_DNA"/>
</dbReference>
<evidence type="ECO:0000256" key="6">
    <source>
        <dbReference type="ARBA" id="ARBA00023310"/>
    </source>
</evidence>
<keyword evidence="3 7" id="KW-0375">Hydrogen ion transport</keyword>
<dbReference type="STRING" id="714315.GCA_000516535_00877"/>
<evidence type="ECO:0000256" key="2">
    <source>
        <dbReference type="ARBA" id="ARBA00022448"/>
    </source>
</evidence>
<dbReference type="Gene3D" id="1.10.520.20">
    <property type="entry name" value="N-terminal domain of the delta subunit of the F1F0-ATP synthase"/>
    <property type="match status" value="1"/>
</dbReference>
<keyword evidence="2 7" id="KW-0813">Transport</keyword>
<evidence type="ECO:0000256" key="4">
    <source>
        <dbReference type="ARBA" id="ARBA00023065"/>
    </source>
</evidence>
<dbReference type="OrthoDB" id="9802471at2"/>
<dbReference type="RefSeq" id="WP_006807465.1">
    <property type="nucleotide sequence ID" value="NZ_AP019822.1"/>
</dbReference>
<reference evidence="8 9" key="1">
    <citation type="submission" date="2019-07" db="EMBL/GenBank/DDBJ databases">
        <title>Complete Genome Sequence of Leptotrichia goodfellowii Strain JCM 16774.</title>
        <authorList>
            <person name="Watanabe S."/>
            <person name="Cui L."/>
        </authorList>
    </citation>
    <scope>NUCLEOTIDE SEQUENCE [LARGE SCALE GENOMIC DNA]</scope>
    <source>
        <strain evidence="8 9">JCM16774</strain>
    </source>
</reference>
<proteinExistence type="inferred from homology"/>
<dbReference type="HAMAP" id="MF_01416">
    <property type="entry name" value="ATP_synth_delta_bact"/>
    <property type="match status" value="1"/>
</dbReference>
<evidence type="ECO:0000256" key="7">
    <source>
        <dbReference type="HAMAP-Rule" id="MF_01416"/>
    </source>
</evidence>
<comment type="similarity">
    <text evidence="7">Belongs to the ATPase delta chain family.</text>
</comment>
<dbReference type="KEGG" id="lgo:JCM16774_0885"/>
<dbReference type="GO" id="GO:0046933">
    <property type="term" value="F:proton-transporting ATP synthase activity, rotational mechanism"/>
    <property type="evidence" value="ECO:0007669"/>
    <property type="project" value="UniProtKB-UniRule"/>
</dbReference>
<evidence type="ECO:0000256" key="3">
    <source>
        <dbReference type="ARBA" id="ARBA00022781"/>
    </source>
</evidence>
<keyword evidence="5 7" id="KW-0472">Membrane</keyword>
<comment type="subcellular location">
    <subcellularLocation>
        <location evidence="7">Cell membrane</location>
        <topology evidence="7">Peripheral membrane protein</topology>
    </subcellularLocation>
    <subcellularLocation>
        <location evidence="1">Membrane</location>
    </subcellularLocation>
</comment>
<evidence type="ECO:0000256" key="5">
    <source>
        <dbReference type="ARBA" id="ARBA00023136"/>
    </source>
</evidence>
<organism evidence="8 9">
    <name type="scientific">Pseudoleptotrichia goodfellowii</name>
    <dbReference type="NCBI Taxonomy" id="157692"/>
    <lineage>
        <taxon>Bacteria</taxon>
        <taxon>Fusobacteriati</taxon>
        <taxon>Fusobacteriota</taxon>
        <taxon>Fusobacteriia</taxon>
        <taxon>Fusobacteriales</taxon>
        <taxon>Leptotrichiaceae</taxon>
        <taxon>Pseudoleptotrichia</taxon>
    </lineage>
</organism>
<name>A0A510J9X5_9FUSO</name>